<proteinExistence type="predicted"/>
<keyword evidence="4" id="KW-0963">Cytoplasm</keyword>
<dbReference type="VEuPathDB" id="MicrosporidiaDB:M970_100530"/>
<organism evidence="8">
    <name type="scientific">Encephalitozoon cuniculi</name>
    <name type="common">Microsporidian parasite</name>
    <dbReference type="NCBI Taxonomy" id="6035"/>
    <lineage>
        <taxon>Eukaryota</taxon>
        <taxon>Fungi</taxon>
        <taxon>Fungi incertae sedis</taxon>
        <taxon>Microsporidia</taxon>
        <taxon>Unikaryonidae</taxon>
        <taxon>Encephalitozoon</taxon>
    </lineage>
</organism>
<evidence type="ECO:0000259" key="7">
    <source>
        <dbReference type="PROSITE" id="PS50166"/>
    </source>
</evidence>
<evidence type="ECO:0000256" key="3">
    <source>
        <dbReference type="ARBA" id="ARBA00022448"/>
    </source>
</evidence>
<dbReference type="VEuPathDB" id="MicrosporidiaDB:AEWR_100530"/>
<dbReference type="AlphaFoldDB" id="M1KA91"/>
<dbReference type="InterPro" id="IPR011989">
    <property type="entry name" value="ARM-like"/>
</dbReference>
<reference evidence="8" key="1">
    <citation type="journal article" date="2013" name="Eukaryot. Cell">
        <title>Extremely Reduced Levels of Heterozygosity in the Vertebrate Pathogen Encephalitozoon cuniculi.</title>
        <authorList>
            <person name="Selman M."/>
            <person name="Sak B."/>
            <person name="Kvac M."/>
            <person name="Farinelli L."/>
            <person name="Weiss L.M."/>
            <person name="Corradi N."/>
        </authorList>
    </citation>
    <scope>NUCLEOTIDE SEQUENCE</scope>
</reference>
<dbReference type="GO" id="GO:0005635">
    <property type="term" value="C:nuclear envelope"/>
    <property type="evidence" value="ECO:0007669"/>
    <property type="project" value="TreeGrafter"/>
</dbReference>
<dbReference type="GO" id="GO:0006606">
    <property type="term" value="P:protein import into nucleus"/>
    <property type="evidence" value="ECO:0007669"/>
    <property type="project" value="TreeGrafter"/>
</dbReference>
<name>M1KA91_ENCCN</name>
<dbReference type="GO" id="GO:0031267">
    <property type="term" value="F:small GTPase binding"/>
    <property type="evidence" value="ECO:0007669"/>
    <property type="project" value="InterPro"/>
</dbReference>
<dbReference type="PROSITE" id="PS50166">
    <property type="entry name" value="IMPORTIN_B_NT"/>
    <property type="match status" value="1"/>
</dbReference>
<dbReference type="VEuPathDB" id="MicrosporidiaDB:AEWQ_100530"/>
<accession>M1KA91</accession>
<sequence>MREETRQIFLQTIDSDAGKRSIAEAMLMDLEKQPGFVMSLPHTCMKDGDPIVKRVAAIYFKNAIIKQWRSNEYSEARKYLVENILDLFLYGDEVTRTAYNAILVNIFNNEKLSDLDGMFRKAAGFMRTSEANHVLTALNMYERVFDAEKIKYNLEQVLGLMFDTAGKDILEKVYGFLESGNYGMVKTGMIVLSKSYCYYSIPDFLSAIGTFSYVFNLSLRILNLEGSNEDLLESKKWAAYFMYKSCSKGIKKFYKKSELSEYITDMNRFQMVYATFLKIIQERSQQTIDIELYAIDFFVLLTSDADFFRYMEPNLSYFISGYILPLYSLSDSEEDDFENDPDKYLREKYNFFGNGLRSSLNTLFCEIISKVKQKEETFQGIISYLLSILGGSKETPSRDNIRAAYGSFFLLASIKSTLMKKARNVLEYIVANHVIPALRGNSCILKSQACYFLSTIEEDLPINGLALEALDNTHKLMKSSHRALMVESTLAMSFFLFNEASSEKFRQLIPETVESILSLSNTYNLEPLTMLLDSIIGYYPEEISKYAPELVGSISRITLSHLMNESDVGEDKQMVVSGFLRSIESLILSLDQRSLVLKYSYVNSYDVISFILKEEKSDFYQEALDILNGYVYMIKEIEGSMWGLFQMVLNLPIDEITVYSTEVADLIDNFITYGKTSVMDAGILGSICSVISKLCLCNEENFLDEDFMGGCRIIESIILNIGNELLSKDPSRLPLFISVAISGEKMIDEDGPAIVYALELIMNCFILRPKETIRILREQKYLQSFFEKLFSQKNKFKRVHDKKICMLFIGTICRLQDGALPELDVHGLGEVLVATVTSLPEAIRLRNQMKDDEDAPPPLVNTEDDQCLDASDISCTDILEEDIYFETELDKFEPFGYISSILSSPASGTYAEKIISTMTDEQKDSLSTVLNGERIIQKI</sequence>
<dbReference type="SUPFAM" id="SSF48371">
    <property type="entry name" value="ARM repeat"/>
    <property type="match status" value="1"/>
</dbReference>
<keyword evidence="5" id="KW-0653">Protein transport</keyword>
<dbReference type="GO" id="GO:0005829">
    <property type="term" value="C:cytosol"/>
    <property type="evidence" value="ECO:0007669"/>
    <property type="project" value="TreeGrafter"/>
</dbReference>
<keyword evidence="6" id="KW-0539">Nucleus</keyword>
<evidence type="ECO:0000256" key="2">
    <source>
        <dbReference type="ARBA" id="ARBA00004496"/>
    </source>
</evidence>
<dbReference type="InterPro" id="IPR001494">
    <property type="entry name" value="Importin-beta_N"/>
</dbReference>
<dbReference type="Pfam" id="PF03810">
    <property type="entry name" value="IBN_N"/>
    <property type="match status" value="1"/>
</dbReference>
<feature type="domain" description="Importin N-terminal" evidence="7">
    <location>
        <begin position="23"/>
        <end position="90"/>
    </location>
</feature>
<dbReference type="VEuPathDB" id="MicrosporidiaDB:ECU10_0620"/>
<dbReference type="Gene3D" id="1.25.10.10">
    <property type="entry name" value="Leucine-rich Repeat Variant"/>
    <property type="match status" value="1"/>
</dbReference>
<evidence type="ECO:0000256" key="5">
    <source>
        <dbReference type="ARBA" id="ARBA00022927"/>
    </source>
</evidence>
<evidence type="ECO:0000256" key="1">
    <source>
        <dbReference type="ARBA" id="ARBA00004123"/>
    </source>
</evidence>
<dbReference type="VEuPathDB" id="MicrosporidiaDB:AEWD_100530"/>
<evidence type="ECO:0000256" key="4">
    <source>
        <dbReference type="ARBA" id="ARBA00022490"/>
    </source>
</evidence>
<gene>
    <name evidence="8" type="ORF">ECU10_0620</name>
</gene>
<dbReference type="InterPro" id="IPR016024">
    <property type="entry name" value="ARM-type_fold"/>
</dbReference>
<evidence type="ECO:0000313" key="8">
    <source>
        <dbReference type="EMBL" id="AGE96257.1"/>
    </source>
</evidence>
<protein>
    <submittedName>
        <fullName evidence="8">Nonsense-mediated mRNA decay protein 5</fullName>
    </submittedName>
</protein>
<dbReference type="PANTHER" id="PTHR10997:SF18">
    <property type="entry name" value="D-IMPORTIN 7_RANBP7"/>
    <property type="match status" value="1"/>
</dbReference>
<dbReference type="EMBL" id="KC513615">
    <property type="protein sequence ID" value="AGE96257.1"/>
    <property type="molecule type" value="Genomic_DNA"/>
</dbReference>
<evidence type="ECO:0000256" key="6">
    <source>
        <dbReference type="ARBA" id="ARBA00023242"/>
    </source>
</evidence>
<dbReference type="SMART" id="SM00913">
    <property type="entry name" value="IBN_N"/>
    <property type="match status" value="1"/>
</dbReference>
<comment type="subcellular location">
    <subcellularLocation>
        <location evidence="2">Cytoplasm</location>
    </subcellularLocation>
    <subcellularLocation>
        <location evidence="1">Nucleus</location>
    </subcellularLocation>
</comment>
<dbReference type="PANTHER" id="PTHR10997">
    <property type="entry name" value="IMPORTIN-7, 8, 11"/>
    <property type="match status" value="1"/>
</dbReference>
<keyword evidence="3" id="KW-0813">Transport</keyword>